<evidence type="ECO:0000256" key="1">
    <source>
        <dbReference type="SAM" id="Phobius"/>
    </source>
</evidence>
<sequence>MYMDNITRCNYEKAYKEAIRTKYNSEKELGENSNYLETPSQANLRDLCWKILSVNPTPDDLKVYWDFKGIPFDKNAEDTCTTYTDKYKKVGAFLKGEKEPQKIDTVDMAAILIDFQPRPFRKFKAKAMSQEEKITVHGAEVLSKKEVEKITEIFEQPETPVFVKTPSKKRKITISKSKFNMFRTAAITAVVCLIGVIIYLALPQKECMQWSGDHYELVSCDLKTEGSLAGNPVELLDESLVHLKKIDIYDTTVCFDKYGRAMIWYARTSDGIDFFNGHGRHPENNIALKPVTKDIFKKYAHKSSTDK</sequence>
<dbReference type="Proteomes" id="UP000317289">
    <property type="component" value="Unassembled WGS sequence"/>
</dbReference>
<dbReference type="AlphaFoldDB" id="A0A521DMG4"/>
<protein>
    <submittedName>
        <fullName evidence="2">Uncharacterized protein</fullName>
    </submittedName>
</protein>
<keyword evidence="1" id="KW-1133">Transmembrane helix</keyword>
<evidence type="ECO:0000313" key="3">
    <source>
        <dbReference type="Proteomes" id="UP000317289"/>
    </source>
</evidence>
<evidence type="ECO:0000313" key="2">
    <source>
        <dbReference type="EMBL" id="SMO72909.1"/>
    </source>
</evidence>
<proteinExistence type="predicted"/>
<keyword evidence="1" id="KW-0472">Membrane</keyword>
<keyword evidence="1" id="KW-0812">Transmembrane</keyword>
<feature type="transmembrane region" description="Helical" evidence="1">
    <location>
        <begin position="180"/>
        <end position="202"/>
    </location>
</feature>
<gene>
    <name evidence="2" type="ORF">SAMN06265349_103415</name>
</gene>
<dbReference type="EMBL" id="FXTA01000003">
    <property type="protein sequence ID" value="SMO72909.1"/>
    <property type="molecule type" value="Genomic_DNA"/>
</dbReference>
<name>A0A521DMG4_9FLAO</name>
<accession>A0A521DMG4</accession>
<reference evidence="2 3" key="1">
    <citation type="submission" date="2017-05" db="EMBL/GenBank/DDBJ databases">
        <authorList>
            <person name="Varghese N."/>
            <person name="Submissions S."/>
        </authorList>
    </citation>
    <scope>NUCLEOTIDE SEQUENCE [LARGE SCALE GENOMIC DNA]</scope>
    <source>
        <strain evidence="2 3">DSM 19382</strain>
    </source>
</reference>
<organism evidence="2 3">
    <name type="scientific">Flavobacterium resistens</name>
    <dbReference type="NCBI Taxonomy" id="443612"/>
    <lineage>
        <taxon>Bacteria</taxon>
        <taxon>Pseudomonadati</taxon>
        <taxon>Bacteroidota</taxon>
        <taxon>Flavobacteriia</taxon>
        <taxon>Flavobacteriales</taxon>
        <taxon>Flavobacteriaceae</taxon>
        <taxon>Flavobacterium</taxon>
    </lineage>
</organism>